<evidence type="ECO:0000313" key="3">
    <source>
        <dbReference type="Proteomes" id="UP000770785"/>
    </source>
</evidence>
<evidence type="ECO:0000313" key="2">
    <source>
        <dbReference type="EMBL" id="NJC24680.1"/>
    </source>
</evidence>
<protein>
    <submittedName>
        <fullName evidence="2">Membrane protein</fullName>
    </submittedName>
</protein>
<reference evidence="2 3" key="1">
    <citation type="submission" date="2020-03" db="EMBL/GenBank/DDBJ databases">
        <title>Genomic Encyclopedia of Type Strains, Phase IV (KMG-IV): sequencing the most valuable type-strain genomes for metagenomic binning, comparative biology and taxonomic classification.</title>
        <authorList>
            <person name="Goeker M."/>
        </authorList>
    </citation>
    <scope>NUCLEOTIDE SEQUENCE [LARGE SCALE GENOMIC DNA]</scope>
    <source>
        <strain evidence="2 3">DSM 105096</strain>
    </source>
</reference>
<dbReference type="RefSeq" id="WP_168035497.1">
    <property type="nucleotide sequence ID" value="NZ_JAATJH010000001.1"/>
</dbReference>
<evidence type="ECO:0000256" key="1">
    <source>
        <dbReference type="SAM" id="Phobius"/>
    </source>
</evidence>
<sequence length="452" mass="51108">MKSSFYRKIKNWAQAAGSSVAFLPLPMMLGGLLLGVGLYYFETHTSTSQQITGYIPSVALASQETARNVLGLFIGGLITLMVFTFTQMMGLFNQVASMYSPRLLPYFTGDRSLQFTMGYYVGTIMVSLIVLLSIRSDKEGYVPNVSVLFCILLGIIALMIFIYFVTSISSKIQSDNVIATVYQRGIKCLETKQSDEQLKKRFPVPRTESWYAITSPIDGYLGSVELAHLSELAAKFETRFYIGAKKGEYIPRSFPIIQTERKLSEAQIEEVLREVSPVRRKYQDWYKPHLDLLIEIAMKAMSPGINDPGTAVTAIDRINGLLTHLMYVPMHNFCREREGGEVWFARDDYDHVLQDTFVQLRNYSRKDTTVIRALLRMAYTLYAASGKSKNLNNLIQAEIRAVVSDARANIHNGRDRSAIATEIIYQRRQTVRFIYATEYLTKGTPANEGIPL</sequence>
<feature type="transmembrane region" description="Helical" evidence="1">
    <location>
        <begin position="113"/>
        <end position="134"/>
    </location>
</feature>
<feature type="transmembrane region" description="Helical" evidence="1">
    <location>
        <begin position="69"/>
        <end position="92"/>
    </location>
</feature>
<keyword evidence="1" id="KW-0812">Transmembrane</keyword>
<dbReference type="Pfam" id="PF10011">
    <property type="entry name" value="DUF2254"/>
    <property type="match status" value="1"/>
</dbReference>
<feature type="transmembrane region" description="Helical" evidence="1">
    <location>
        <begin position="20"/>
        <end position="41"/>
    </location>
</feature>
<comment type="caution">
    <text evidence="2">The sequence shown here is derived from an EMBL/GenBank/DDBJ whole genome shotgun (WGS) entry which is preliminary data.</text>
</comment>
<dbReference type="EMBL" id="JAATJH010000001">
    <property type="protein sequence ID" value="NJC24680.1"/>
    <property type="molecule type" value="Genomic_DNA"/>
</dbReference>
<keyword evidence="1" id="KW-0472">Membrane</keyword>
<keyword evidence="3" id="KW-1185">Reference proteome</keyword>
<organism evidence="2 3">
    <name type="scientific">Neolewinella antarctica</name>
    <dbReference type="NCBI Taxonomy" id="442734"/>
    <lineage>
        <taxon>Bacteria</taxon>
        <taxon>Pseudomonadati</taxon>
        <taxon>Bacteroidota</taxon>
        <taxon>Saprospiria</taxon>
        <taxon>Saprospirales</taxon>
        <taxon>Lewinellaceae</taxon>
        <taxon>Neolewinella</taxon>
    </lineage>
</organism>
<accession>A0ABX0X6I5</accession>
<dbReference type="InterPro" id="IPR018723">
    <property type="entry name" value="DUF2254_membrane"/>
</dbReference>
<keyword evidence="1" id="KW-1133">Transmembrane helix</keyword>
<name>A0ABX0X6I5_9BACT</name>
<proteinExistence type="predicted"/>
<dbReference type="Proteomes" id="UP000770785">
    <property type="component" value="Unassembled WGS sequence"/>
</dbReference>
<gene>
    <name evidence="2" type="ORF">GGR27_000161</name>
</gene>
<feature type="transmembrane region" description="Helical" evidence="1">
    <location>
        <begin position="146"/>
        <end position="165"/>
    </location>
</feature>